<reference evidence="1 2" key="1">
    <citation type="journal article" date="2012" name="Int. J. Syst. Evol. Microbiol.">
        <title>Vibrio caribbeanicus sp. nov., isolated from the marine sponge Scleritoderma cyanea.</title>
        <authorList>
            <person name="Hoffmann M."/>
            <person name="Monday S.R."/>
            <person name="Allard M.W."/>
            <person name="Strain E.A."/>
            <person name="Whittaker P."/>
            <person name="Naum M."/>
            <person name="McCarthy P.J."/>
            <person name="Lopez J.V."/>
            <person name="Fischer M."/>
            <person name="Brown E.W."/>
        </authorList>
    </citation>
    <scope>NUCLEOTIDE SEQUENCE [LARGE SCALE GENOMIC DNA]</scope>
    <source>
        <strain evidence="1 2">ATCC BAA-2122</strain>
    </source>
</reference>
<dbReference type="Proteomes" id="UP000002943">
    <property type="component" value="Unassembled WGS sequence"/>
</dbReference>
<sequence>MSVNLSNLPVEEKNIIELEKQAAFLVWQIRESKAMPEHIETQANKISDSREREAFLDFITKYKQIMNVA</sequence>
<comment type="caution">
    <text evidence="1">The sequence shown here is derived from an EMBL/GenBank/DDBJ whole genome shotgun (WGS) entry which is preliminary data.</text>
</comment>
<gene>
    <name evidence="1" type="ORF">VIBC2010_00060</name>
</gene>
<protein>
    <recommendedName>
        <fullName evidence="3">Pyridoxamine 5-phosphate oxidase</fullName>
    </recommendedName>
</protein>
<evidence type="ECO:0000313" key="1">
    <source>
        <dbReference type="EMBL" id="EFP97494.1"/>
    </source>
</evidence>
<proteinExistence type="predicted"/>
<organism evidence="1 2">
    <name type="scientific">Vibrio caribbeanicus ATCC BAA-2122</name>
    <dbReference type="NCBI Taxonomy" id="796620"/>
    <lineage>
        <taxon>Bacteria</taxon>
        <taxon>Pseudomonadati</taxon>
        <taxon>Pseudomonadota</taxon>
        <taxon>Gammaproteobacteria</taxon>
        <taxon>Vibrionales</taxon>
        <taxon>Vibrionaceae</taxon>
        <taxon>Vibrio</taxon>
    </lineage>
</organism>
<name>E3BHG3_9VIBR</name>
<dbReference type="AlphaFoldDB" id="E3BHG3"/>
<dbReference type="eggNOG" id="ENOG503333R">
    <property type="taxonomic scope" value="Bacteria"/>
</dbReference>
<accession>E3BHG3</accession>
<evidence type="ECO:0008006" key="3">
    <source>
        <dbReference type="Google" id="ProtNLM"/>
    </source>
</evidence>
<dbReference type="EMBL" id="AEIU01000057">
    <property type="protein sequence ID" value="EFP97494.1"/>
    <property type="molecule type" value="Genomic_DNA"/>
</dbReference>
<dbReference type="OrthoDB" id="5918317at2"/>
<evidence type="ECO:0000313" key="2">
    <source>
        <dbReference type="Proteomes" id="UP000002943"/>
    </source>
</evidence>
<keyword evidence="2" id="KW-1185">Reference proteome</keyword>
<dbReference type="InterPro" id="IPR021700">
    <property type="entry name" value="DUF3283"/>
</dbReference>
<dbReference type="Pfam" id="PF11686">
    <property type="entry name" value="DUF3283"/>
    <property type="match status" value="1"/>
</dbReference>
<dbReference type="STRING" id="796620.VIBC2010_00060"/>
<dbReference type="RefSeq" id="WP_009600430.1">
    <property type="nucleotide sequence ID" value="NZ_AEIU01000057.1"/>
</dbReference>